<dbReference type="SUPFAM" id="SSF52172">
    <property type="entry name" value="CheY-like"/>
    <property type="match status" value="1"/>
</dbReference>
<evidence type="ECO:0000259" key="8">
    <source>
        <dbReference type="PROSITE" id="PS50112"/>
    </source>
</evidence>
<name>A0ABU6K1W4_9RHOO</name>
<evidence type="ECO:0000256" key="4">
    <source>
        <dbReference type="PROSITE-ProRule" id="PRU00169"/>
    </source>
</evidence>
<comment type="caution">
    <text evidence="9">The sequence shown here is derived from an EMBL/GenBank/DDBJ whole genome shotgun (WGS) entry which is preliminary data.</text>
</comment>
<dbReference type="InterPro" id="IPR013655">
    <property type="entry name" value="PAS_fold_3"/>
</dbReference>
<dbReference type="Proteomes" id="UP001331561">
    <property type="component" value="Unassembled WGS sequence"/>
</dbReference>
<evidence type="ECO:0000256" key="5">
    <source>
        <dbReference type="SAM" id="Coils"/>
    </source>
</evidence>
<dbReference type="CDD" id="cd00130">
    <property type="entry name" value="PAS"/>
    <property type="match status" value="1"/>
</dbReference>
<evidence type="ECO:0000259" key="7">
    <source>
        <dbReference type="PROSITE" id="PS50110"/>
    </source>
</evidence>
<dbReference type="Pfam" id="PF08447">
    <property type="entry name" value="PAS_3"/>
    <property type="match status" value="1"/>
</dbReference>
<dbReference type="InterPro" id="IPR005467">
    <property type="entry name" value="His_kinase_dom"/>
</dbReference>
<dbReference type="EMBL" id="JAYXHS010000001">
    <property type="protein sequence ID" value="MEC5385666.1"/>
    <property type="molecule type" value="Genomic_DNA"/>
</dbReference>
<feature type="domain" description="Histidine kinase" evidence="6">
    <location>
        <begin position="403"/>
        <end position="492"/>
    </location>
</feature>
<dbReference type="Pfam" id="PF00072">
    <property type="entry name" value="Response_reg"/>
    <property type="match status" value="1"/>
</dbReference>
<dbReference type="SMART" id="SM00387">
    <property type="entry name" value="HATPase_c"/>
    <property type="match status" value="1"/>
</dbReference>
<feature type="coiled-coil region" evidence="5">
    <location>
        <begin position="266"/>
        <end position="297"/>
    </location>
</feature>
<dbReference type="Pfam" id="PF02518">
    <property type="entry name" value="HATPase_c"/>
    <property type="match status" value="1"/>
</dbReference>
<evidence type="ECO:0000256" key="3">
    <source>
        <dbReference type="ARBA" id="ARBA00023012"/>
    </source>
</evidence>
<dbReference type="Pfam" id="PF07730">
    <property type="entry name" value="HisKA_3"/>
    <property type="match status" value="1"/>
</dbReference>
<keyword evidence="1" id="KW-0808">Transferase</keyword>
<keyword evidence="3" id="KW-0902">Two-component regulatory system</keyword>
<protein>
    <submittedName>
        <fullName evidence="9">ATP-binding protein</fullName>
    </submittedName>
</protein>
<dbReference type="PROSITE" id="PS50112">
    <property type="entry name" value="PAS"/>
    <property type="match status" value="1"/>
</dbReference>
<dbReference type="InterPro" id="IPR035965">
    <property type="entry name" value="PAS-like_dom_sf"/>
</dbReference>
<organism evidence="9 10">
    <name type="scientific">Uliginosibacterium silvisoli</name>
    <dbReference type="NCBI Taxonomy" id="3114758"/>
    <lineage>
        <taxon>Bacteria</taxon>
        <taxon>Pseudomonadati</taxon>
        <taxon>Pseudomonadota</taxon>
        <taxon>Betaproteobacteria</taxon>
        <taxon>Rhodocyclales</taxon>
        <taxon>Zoogloeaceae</taxon>
        <taxon>Uliginosibacterium</taxon>
    </lineage>
</organism>
<dbReference type="PROSITE" id="PS50109">
    <property type="entry name" value="HIS_KIN"/>
    <property type="match status" value="1"/>
</dbReference>
<dbReference type="InterPro" id="IPR036890">
    <property type="entry name" value="HATPase_C_sf"/>
</dbReference>
<keyword evidence="5" id="KW-0175">Coiled coil</keyword>
<evidence type="ECO:0000259" key="6">
    <source>
        <dbReference type="PROSITE" id="PS50109"/>
    </source>
</evidence>
<feature type="domain" description="PAS" evidence="8">
    <location>
        <begin position="145"/>
        <end position="221"/>
    </location>
</feature>
<dbReference type="CDD" id="cd16917">
    <property type="entry name" value="HATPase_UhpB-NarQ-NarX-like"/>
    <property type="match status" value="1"/>
</dbReference>
<evidence type="ECO:0000313" key="9">
    <source>
        <dbReference type="EMBL" id="MEC5385666.1"/>
    </source>
</evidence>
<dbReference type="Gene3D" id="3.40.50.2300">
    <property type="match status" value="1"/>
</dbReference>
<accession>A0ABU6K1W4</accession>
<dbReference type="SUPFAM" id="SSF55785">
    <property type="entry name" value="PYP-like sensor domain (PAS domain)"/>
    <property type="match status" value="1"/>
</dbReference>
<keyword evidence="9" id="KW-0547">Nucleotide-binding</keyword>
<dbReference type="Gene3D" id="3.30.450.20">
    <property type="entry name" value="PAS domain"/>
    <property type="match status" value="1"/>
</dbReference>
<dbReference type="PANTHER" id="PTHR24421:SF59">
    <property type="entry name" value="OXYGEN SENSOR HISTIDINE KINASE NREB"/>
    <property type="match status" value="1"/>
</dbReference>
<keyword evidence="9" id="KW-0067">ATP-binding</keyword>
<evidence type="ECO:0000256" key="1">
    <source>
        <dbReference type="ARBA" id="ARBA00022679"/>
    </source>
</evidence>
<dbReference type="Gene3D" id="3.30.565.10">
    <property type="entry name" value="Histidine kinase-like ATPase, C-terminal domain"/>
    <property type="match status" value="1"/>
</dbReference>
<dbReference type="RefSeq" id="WP_327598614.1">
    <property type="nucleotide sequence ID" value="NZ_JAYXHS010000001.1"/>
</dbReference>
<dbReference type="PANTHER" id="PTHR24421">
    <property type="entry name" value="NITRATE/NITRITE SENSOR PROTEIN NARX-RELATED"/>
    <property type="match status" value="1"/>
</dbReference>
<dbReference type="InterPro" id="IPR011712">
    <property type="entry name" value="Sig_transdc_His_kin_sub3_dim/P"/>
</dbReference>
<dbReference type="Gene3D" id="1.20.5.1930">
    <property type="match status" value="1"/>
</dbReference>
<keyword evidence="4" id="KW-0597">Phosphoprotein</keyword>
<dbReference type="InterPro" id="IPR000014">
    <property type="entry name" value="PAS"/>
</dbReference>
<dbReference type="InterPro" id="IPR011006">
    <property type="entry name" value="CheY-like_superfamily"/>
</dbReference>
<sequence>MHSGPGTAALKILFIENSDAEVARLRGHLENLGYAIEGRRVSDEQSVTSALTGEIWDVVIADFSVPDCSVLAALELLQRSARDIPFIAVSNQLDEVAACQAMQAGAQDCLDFSRLGRLAPVIERERREACMRRERRAALDAMRVNDERFRALATNVPGMLFQMQVTPEGMPHFLYVSEASQMLLGMSAETLLSHDNPLVGVIVPEDREDFFSALAMSSERHATLNWEGRVLPSGADIKWINLRCSPRELENGTHIWEGVMWNITQSKLAEAELRTSREQLAELSNHLQRAKEEERDRIARDIHDVLGGTLVGIKISTSLLAGKMDTGSPQLERLRQIETMLDDAITTTGRVARELRPGILKEFGLAAAVESHAEDFQHRTGIPCEVLCADHDIETSEDASIALFRTYQEALTNISKHAGAEHVEVRLMQEGDEIVLEVSDNGRGMKSADLRKPKSFGLRSIRERLDSLGGTMIIHPRNPQGTTVVLRVPLHPVRAEMGRETAAFSAGQA</sequence>
<dbReference type="InterPro" id="IPR050482">
    <property type="entry name" value="Sensor_HK_TwoCompSys"/>
</dbReference>
<proteinExistence type="predicted"/>
<reference evidence="9 10" key="1">
    <citation type="submission" date="2024-01" db="EMBL/GenBank/DDBJ databases">
        <title>Uliginosibacterium soil sp. nov.</title>
        <authorList>
            <person name="Lv Y."/>
        </authorList>
    </citation>
    <scope>NUCLEOTIDE SEQUENCE [LARGE SCALE GENOMIC DNA]</scope>
    <source>
        <strain evidence="9 10">H3</strain>
    </source>
</reference>
<dbReference type="PROSITE" id="PS50110">
    <property type="entry name" value="RESPONSE_REGULATORY"/>
    <property type="match status" value="1"/>
</dbReference>
<dbReference type="CDD" id="cd00156">
    <property type="entry name" value="REC"/>
    <property type="match status" value="1"/>
</dbReference>
<feature type="modified residue" description="4-aspartylphosphate" evidence="4">
    <location>
        <position position="62"/>
    </location>
</feature>
<evidence type="ECO:0000313" key="10">
    <source>
        <dbReference type="Proteomes" id="UP001331561"/>
    </source>
</evidence>
<feature type="domain" description="Response regulatory" evidence="7">
    <location>
        <begin position="11"/>
        <end position="127"/>
    </location>
</feature>
<keyword evidence="2" id="KW-0418">Kinase</keyword>
<dbReference type="InterPro" id="IPR003594">
    <property type="entry name" value="HATPase_dom"/>
</dbReference>
<evidence type="ECO:0000256" key="2">
    <source>
        <dbReference type="ARBA" id="ARBA00022777"/>
    </source>
</evidence>
<gene>
    <name evidence="9" type="ORF">VVD49_08015</name>
</gene>
<keyword evidence="10" id="KW-1185">Reference proteome</keyword>
<dbReference type="SUPFAM" id="SSF55874">
    <property type="entry name" value="ATPase domain of HSP90 chaperone/DNA topoisomerase II/histidine kinase"/>
    <property type="match status" value="1"/>
</dbReference>
<dbReference type="GO" id="GO:0005524">
    <property type="term" value="F:ATP binding"/>
    <property type="evidence" value="ECO:0007669"/>
    <property type="project" value="UniProtKB-KW"/>
</dbReference>
<dbReference type="InterPro" id="IPR001789">
    <property type="entry name" value="Sig_transdc_resp-reg_receiver"/>
</dbReference>